<dbReference type="PRINTS" id="PR00332">
    <property type="entry name" value="HISTRIAD"/>
</dbReference>
<dbReference type="Proteomes" id="UP000885750">
    <property type="component" value="Unassembled WGS sequence"/>
</dbReference>
<dbReference type="InterPro" id="IPR001310">
    <property type="entry name" value="Histidine_triad_HIT"/>
</dbReference>
<organism evidence="5">
    <name type="scientific">Leucothrix mucor</name>
    <dbReference type="NCBI Taxonomy" id="45248"/>
    <lineage>
        <taxon>Bacteria</taxon>
        <taxon>Pseudomonadati</taxon>
        <taxon>Pseudomonadota</taxon>
        <taxon>Gammaproteobacteria</taxon>
        <taxon>Thiotrichales</taxon>
        <taxon>Thiotrichaceae</taxon>
        <taxon>Leucothrix</taxon>
    </lineage>
</organism>
<dbReference type="GO" id="GO:0003824">
    <property type="term" value="F:catalytic activity"/>
    <property type="evidence" value="ECO:0007669"/>
    <property type="project" value="InterPro"/>
</dbReference>
<evidence type="ECO:0000256" key="2">
    <source>
        <dbReference type="PIRSR" id="PIRSR601310-3"/>
    </source>
</evidence>
<feature type="domain" description="HIT" evidence="4">
    <location>
        <begin position="5"/>
        <end position="114"/>
    </location>
</feature>
<name>A0A7V2T076_LEUMU</name>
<dbReference type="InterPro" id="IPR011146">
    <property type="entry name" value="HIT-like"/>
</dbReference>
<evidence type="ECO:0000313" key="5">
    <source>
        <dbReference type="EMBL" id="HFC92684.1"/>
    </source>
</evidence>
<dbReference type="EMBL" id="DRMS01000288">
    <property type="protein sequence ID" value="HFC92684.1"/>
    <property type="molecule type" value="Genomic_DNA"/>
</dbReference>
<dbReference type="CDD" id="cd01276">
    <property type="entry name" value="PKCI_related"/>
    <property type="match status" value="1"/>
</dbReference>
<dbReference type="AlphaFoldDB" id="A0A7V2T076"/>
<dbReference type="PANTHER" id="PTHR23089">
    <property type="entry name" value="HISTIDINE TRIAD HIT PROTEIN"/>
    <property type="match status" value="1"/>
</dbReference>
<feature type="short sequence motif" description="Histidine triad motif" evidence="2 3">
    <location>
        <begin position="98"/>
        <end position="102"/>
    </location>
</feature>
<dbReference type="PROSITE" id="PS00892">
    <property type="entry name" value="HIT_1"/>
    <property type="match status" value="1"/>
</dbReference>
<dbReference type="SUPFAM" id="SSF54197">
    <property type="entry name" value="HIT-like"/>
    <property type="match status" value="1"/>
</dbReference>
<accession>A0A7V2T076</accession>
<evidence type="ECO:0000256" key="1">
    <source>
        <dbReference type="PIRSR" id="PIRSR601310-1"/>
    </source>
</evidence>
<sequence>MSDCIFCKIIGGEIASNAIYEDNDVFAFEDLNPQAPLHALIIPKKHIATINDLDKGNADVISKLYLTAKKVATDAGYSANGYRVVMNCGESAGQTVFHIHLHLLAGRPLKWPPG</sequence>
<reference evidence="5" key="1">
    <citation type="journal article" date="2020" name="mSystems">
        <title>Genome- and Community-Level Interaction Insights into Carbon Utilization and Element Cycling Functions of Hydrothermarchaeota in Hydrothermal Sediment.</title>
        <authorList>
            <person name="Zhou Z."/>
            <person name="Liu Y."/>
            <person name="Xu W."/>
            <person name="Pan J."/>
            <person name="Luo Z.H."/>
            <person name="Li M."/>
        </authorList>
    </citation>
    <scope>NUCLEOTIDE SEQUENCE [LARGE SCALE GENOMIC DNA]</scope>
    <source>
        <strain evidence="5">HyVt-493</strain>
    </source>
</reference>
<proteinExistence type="predicted"/>
<dbReference type="Pfam" id="PF01230">
    <property type="entry name" value="HIT"/>
    <property type="match status" value="1"/>
</dbReference>
<dbReference type="InterPro" id="IPR036265">
    <property type="entry name" value="HIT-like_sf"/>
</dbReference>
<dbReference type="Gene3D" id="3.30.428.10">
    <property type="entry name" value="HIT-like"/>
    <property type="match status" value="1"/>
</dbReference>
<gene>
    <name evidence="5" type="ORF">ENJ51_07715</name>
</gene>
<dbReference type="PROSITE" id="PS51084">
    <property type="entry name" value="HIT_2"/>
    <property type="match status" value="1"/>
</dbReference>
<feature type="active site" description="Tele-AMP-histidine intermediate" evidence="1">
    <location>
        <position position="100"/>
    </location>
</feature>
<evidence type="ECO:0000256" key="3">
    <source>
        <dbReference type="PROSITE-ProRule" id="PRU00464"/>
    </source>
</evidence>
<comment type="caution">
    <text evidence="5">The sequence shown here is derived from an EMBL/GenBank/DDBJ whole genome shotgun (WGS) entry which is preliminary data.</text>
</comment>
<protein>
    <submittedName>
        <fullName evidence="5">Histidine triad nucleotide-binding protein</fullName>
    </submittedName>
</protein>
<evidence type="ECO:0000259" key="4">
    <source>
        <dbReference type="PROSITE" id="PS51084"/>
    </source>
</evidence>
<dbReference type="InterPro" id="IPR019808">
    <property type="entry name" value="Histidine_triad_CS"/>
</dbReference>